<reference evidence="4 5" key="2">
    <citation type="submission" date="2018-11" db="EMBL/GenBank/DDBJ databases">
        <authorList>
            <consortium name="Pathogen Informatics"/>
        </authorList>
    </citation>
    <scope>NUCLEOTIDE SEQUENCE [LARGE SCALE GENOMIC DNA]</scope>
</reference>
<evidence type="ECO:0000313" key="4">
    <source>
        <dbReference type="EMBL" id="VDO42739.1"/>
    </source>
</evidence>
<organism evidence="6">
    <name type="scientific">Onchocerca flexuosa</name>
    <dbReference type="NCBI Taxonomy" id="387005"/>
    <lineage>
        <taxon>Eukaryota</taxon>
        <taxon>Metazoa</taxon>
        <taxon>Ecdysozoa</taxon>
        <taxon>Nematoda</taxon>
        <taxon>Chromadorea</taxon>
        <taxon>Rhabditida</taxon>
        <taxon>Spirurina</taxon>
        <taxon>Spiruromorpha</taxon>
        <taxon>Filarioidea</taxon>
        <taxon>Onchocercidae</taxon>
        <taxon>Onchocerca</taxon>
    </lineage>
</organism>
<evidence type="ECO:0000256" key="3">
    <source>
        <dbReference type="ARBA" id="ARBA00022475"/>
    </source>
</evidence>
<accession>A0A183HCV4</accession>
<name>A0A183HCV4_9BILA</name>
<dbReference type="WBParaSite" id="OFLC_0000531501-mRNA-1">
    <property type="protein sequence ID" value="OFLC_0000531501-mRNA-1"/>
    <property type="gene ID" value="OFLC_0000531501"/>
</dbReference>
<reference evidence="6" key="1">
    <citation type="submission" date="2016-06" db="UniProtKB">
        <authorList>
            <consortium name="WormBaseParasite"/>
        </authorList>
    </citation>
    <scope>IDENTIFICATION</scope>
</reference>
<comment type="similarity">
    <text evidence="2">Belongs to the monovalent cation:proton antiporter 1 (CPA1) transporter (TC 2.A.36) family.</text>
</comment>
<dbReference type="GO" id="GO:0006885">
    <property type="term" value="P:regulation of pH"/>
    <property type="evidence" value="ECO:0007669"/>
    <property type="project" value="InterPro"/>
</dbReference>
<dbReference type="GO" id="GO:0015385">
    <property type="term" value="F:sodium:proton antiporter activity"/>
    <property type="evidence" value="ECO:0007669"/>
    <property type="project" value="InterPro"/>
</dbReference>
<keyword evidence="3" id="KW-1003">Cell membrane</keyword>
<evidence type="ECO:0000256" key="2">
    <source>
        <dbReference type="ARBA" id="ARBA00007367"/>
    </source>
</evidence>
<dbReference type="Proteomes" id="UP000267606">
    <property type="component" value="Unassembled WGS sequence"/>
</dbReference>
<proteinExistence type="inferred from homology"/>
<keyword evidence="3" id="KW-0472">Membrane</keyword>
<dbReference type="EMBL" id="UZAJ01004508">
    <property type="protein sequence ID" value="VDO42739.1"/>
    <property type="molecule type" value="Genomic_DNA"/>
</dbReference>
<dbReference type="InterPro" id="IPR002090">
    <property type="entry name" value="NHE-6/7/9"/>
</dbReference>
<dbReference type="AlphaFoldDB" id="A0A183HCV4"/>
<dbReference type="STRING" id="387005.A0A183HCV4"/>
<comment type="subcellular location">
    <subcellularLocation>
        <location evidence="1">Cell membrane</location>
        <topology evidence="1">Multi-pass membrane protein</topology>
    </subcellularLocation>
</comment>
<protein>
    <submittedName>
        <fullName evidence="6">Capsid protein</fullName>
    </submittedName>
</protein>
<keyword evidence="5" id="KW-1185">Reference proteome</keyword>
<evidence type="ECO:0000313" key="6">
    <source>
        <dbReference type="WBParaSite" id="OFLC_0000531501-mRNA-1"/>
    </source>
</evidence>
<dbReference type="GO" id="GO:0005886">
    <property type="term" value="C:plasma membrane"/>
    <property type="evidence" value="ECO:0007669"/>
    <property type="project" value="UniProtKB-SubCell"/>
</dbReference>
<evidence type="ECO:0000256" key="1">
    <source>
        <dbReference type="ARBA" id="ARBA00004651"/>
    </source>
</evidence>
<evidence type="ECO:0000313" key="5">
    <source>
        <dbReference type="Proteomes" id="UP000267606"/>
    </source>
</evidence>
<gene>
    <name evidence="4" type="ORF">OFLC_LOCUS5318</name>
</gene>
<sequence length="107" mass="12337">MHLQGMDTRVSGQNPWDKAFLPRKWYNFDASFMKPFLTNANPTLLETMPSFMTPFAKIFTTKQQLAMYTRPANNGSISNQSTSNDNPFLRVRYYNSVDRIAMNNSLS</sequence>
<dbReference type="PRINTS" id="PR01088">
    <property type="entry name" value="NAHEXCHNGR6"/>
</dbReference>